<dbReference type="Pfam" id="PF14238">
    <property type="entry name" value="DUF4340"/>
    <property type="match status" value="1"/>
</dbReference>
<dbReference type="InterPro" id="IPR025641">
    <property type="entry name" value="DUF4340"/>
</dbReference>
<reference evidence="3" key="1">
    <citation type="submission" date="2018-05" db="EMBL/GenBank/DDBJ databases">
        <authorList>
            <person name="Lanie J.A."/>
            <person name="Ng W.-L."/>
            <person name="Kazmierczak K.M."/>
            <person name="Andrzejewski T.M."/>
            <person name="Davidsen T.M."/>
            <person name="Wayne K.J."/>
            <person name="Tettelin H."/>
            <person name="Glass J.I."/>
            <person name="Rusch D."/>
            <person name="Podicherti R."/>
            <person name="Tsui H.-C.T."/>
            <person name="Winkler M.E."/>
        </authorList>
    </citation>
    <scope>NUCLEOTIDE SEQUENCE</scope>
</reference>
<sequence length="202" mass="23285">MKILAIILGVIVILYFISQSGQKKHQAQSNDVFSIVMEEIYRFDVQKDSLYIALQRKDTTWQITGNDSLLIQANRINDVENKVLTIKRESVVSKKPSKWKSFNVDDSLGTKITFYDFNDEVLGEAIFGRSKSDWQRSYVRLIGEDYVYMTNENVINSLQMRPTFWGKKPPPLPEPAEEPEQEEFLPEDENNTGLNGEDAEPE</sequence>
<evidence type="ECO:0000256" key="1">
    <source>
        <dbReference type="SAM" id="MobiDB-lite"/>
    </source>
</evidence>
<proteinExistence type="predicted"/>
<evidence type="ECO:0000259" key="2">
    <source>
        <dbReference type="Pfam" id="PF14238"/>
    </source>
</evidence>
<feature type="region of interest" description="Disordered" evidence="1">
    <location>
        <begin position="164"/>
        <end position="202"/>
    </location>
</feature>
<dbReference type="AlphaFoldDB" id="A0A381MYI4"/>
<organism evidence="3">
    <name type="scientific">marine metagenome</name>
    <dbReference type="NCBI Taxonomy" id="408172"/>
    <lineage>
        <taxon>unclassified sequences</taxon>
        <taxon>metagenomes</taxon>
        <taxon>ecological metagenomes</taxon>
    </lineage>
</organism>
<name>A0A381MYI4_9ZZZZ</name>
<accession>A0A381MYI4</accession>
<feature type="domain" description="DUF4340" evidence="2">
    <location>
        <begin position="61"/>
        <end position="167"/>
    </location>
</feature>
<protein>
    <recommendedName>
        <fullName evidence="2">DUF4340 domain-containing protein</fullName>
    </recommendedName>
</protein>
<feature type="compositionally biased region" description="Acidic residues" evidence="1">
    <location>
        <begin position="175"/>
        <end position="190"/>
    </location>
</feature>
<evidence type="ECO:0000313" key="3">
    <source>
        <dbReference type="EMBL" id="SUZ47315.1"/>
    </source>
</evidence>
<dbReference type="EMBL" id="UINC01000010">
    <property type="protein sequence ID" value="SUZ47315.1"/>
    <property type="molecule type" value="Genomic_DNA"/>
</dbReference>
<gene>
    <name evidence="3" type="ORF">METZ01_LOCUS169</name>
</gene>